<gene>
    <name evidence="2" type="ORF">CAUPRSCDRAFT_12117</name>
</gene>
<reference evidence="3" key="1">
    <citation type="journal article" date="2018" name="Nat. Microbiol.">
        <title>Leveraging single-cell genomics to expand the fungal tree of life.</title>
        <authorList>
            <person name="Ahrendt S.R."/>
            <person name="Quandt C.A."/>
            <person name="Ciobanu D."/>
            <person name="Clum A."/>
            <person name="Salamov A."/>
            <person name="Andreopoulos B."/>
            <person name="Cheng J.F."/>
            <person name="Woyke T."/>
            <person name="Pelin A."/>
            <person name="Henrissat B."/>
            <person name="Reynolds N.K."/>
            <person name="Benny G.L."/>
            <person name="Smith M.E."/>
            <person name="James T.Y."/>
            <person name="Grigoriev I.V."/>
        </authorList>
    </citation>
    <scope>NUCLEOTIDE SEQUENCE [LARGE SCALE GENOMIC DNA]</scope>
    <source>
        <strain evidence="3">ATCC 52028</strain>
    </source>
</reference>
<name>A0A4P9WXK5_9FUNG</name>
<protein>
    <submittedName>
        <fullName evidence="2">Uncharacterized protein</fullName>
    </submittedName>
</protein>
<evidence type="ECO:0000313" key="2">
    <source>
        <dbReference type="EMBL" id="RKO96190.1"/>
    </source>
</evidence>
<keyword evidence="1" id="KW-0732">Signal</keyword>
<feature type="chain" id="PRO_5020549141" evidence="1">
    <location>
        <begin position="26"/>
        <end position="281"/>
    </location>
</feature>
<evidence type="ECO:0000313" key="3">
    <source>
        <dbReference type="Proteomes" id="UP000268535"/>
    </source>
</evidence>
<dbReference type="AlphaFoldDB" id="A0A4P9WXK5"/>
<evidence type="ECO:0000256" key="1">
    <source>
        <dbReference type="SAM" id="SignalP"/>
    </source>
</evidence>
<organism evidence="2 3">
    <name type="scientific">Caulochytrium protostelioides</name>
    <dbReference type="NCBI Taxonomy" id="1555241"/>
    <lineage>
        <taxon>Eukaryota</taxon>
        <taxon>Fungi</taxon>
        <taxon>Fungi incertae sedis</taxon>
        <taxon>Chytridiomycota</taxon>
        <taxon>Chytridiomycota incertae sedis</taxon>
        <taxon>Chytridiomycetes</taxon>
        <taxon>Caulochytriales</taxon>
        <taxon>Caulochytriaceae</taxon>
        <taxon>Caulochytrium</taxon>
    </lineage>
</organism>
<sequence>MITRGRDGLRLILLLVFLMCLVVTAIPTSFQDAMSSKTLDQQSIEYEVATVRPLKKYYSYLNSVYSDPDYCYLAPTSICEPFHKYRLLLINLFVEWFKIKSTREQYLSNRFALQLIWFFVFLSLRVTHKDTPLSVEGQITTRGVLQQTEQHLRKNIMAAHGLSFEADESEGDQPPRVLLELMIEQLRSDYFSCVLNNYRSSLTADALVTYLSNALSEDLAQLRIRDEPKAQIVHEILTKSGLRYLKIHAGKILENVVAELNTSKREFQIEHLFYDGFNIEI</sequence>
<proteinExistence type="predicted"/>
<feature type="signal peptide" evidence="1">
    <location>
        <begin position="1"/>
        <end position="25"/>
    </location>
</feature>
<accession>A0A4P9WXK5</accession>
<dbReference type="EMBL" id="ML010246">
    <property type="protein sequence ID" value="RKO96190.1"/>
    <property type="molecule type" value="Genomic_DNA"/>
</dbReference>
<dbReference type="Proteomes" id="UP000268535">
    <property type="component" value="Unassembled WGS sequence"/>
</dbReference>